<evidence type="ECO:0000313" key="2">
    <source>
        <dbReference type="Proteomes" id="UP000277928"/>
    </source>
</evidence>
<proteinExistence type="predicted"/>
<keyword evidence="2" id="KW-1185">Reference proteome</keyword>
<name>A0A3P6TKQ2_LITSI</name>
<dbReference type="Proteomes" id="UP000277928">
    <property type="component" value="Unassembled WGS sequence"/>
</dbReference>
<evidence type="ECO:0000313" key="1">
    <source>
        <dbReference type="EMBL" id="VDK79770.1"/>
    </source>
</evidence>
<dbReference type="AlphaFoldDB" id="A0A3P6TKQ2"/>
<sequence length="71" mass="7818">MDQREVAWRCLGCVPAGCVAVRLVPGTEKEGLRSPPVLLRLIQKLLMPQLVLVRKAEAGSTRLLEHVCLVT</sequence>
<dbReference type="EMBL" id="UYRX01000308">
    <property type="protein sequence ID" value="VDK79770.1"/>
    <property type="molecule type" value="Genomic_DNA"/>
</dbReference>
<organism evidence="1 2">
    <name type="scientific">Litomosoides sigmodontis</name>
    <name type="common">Filarial nematode worm</name>
    <dbReference type="NCBI Taxonomy" id="42156"/>
    <lineage>
        <taxon>Eukaryota</taxon>
        <taxon>Metazoa</taxon>
        <taxon>Ecdysozoa</taxon>
        <taxon>Nematoda</taxon>
        <taxon>Chromadorea</taxon>
        <taxon>Rhabditida</taxon>
        <taxon>Spirurina</taxon>
        <taxon>Spiruromorpha</taxon>
        <taxon>Filarioidea</taxon>
        <taxon>Onchocercidae</taxon>
        <taxon>Litomosoides</taxon>
    </lineage>
</organism>
<gene>
    <name evidence="1" type="ORF">NLS_LOCUS4648</name>
</gene>
<reference evidence="1 2" key="1">
    <citation type="submission" date="2018-08" db="EMBL/GenBank/DDBJ databases">
        <authorList>
            <person name="Laetsch R D."/>
            <person name="Stevens L."/>
            <person name="Kumar S."/>
            <person name="Blaxter L. M."/>
        </authorList>
    </citation>
    <scope>NUCLEOTIDE SEQUENCE [LARGE SCALE GENOMIC DNA]</scope>
</reference>
<protein>
    <submittedName>
        <fullName evidence="1">Uncharacterized protein</fullName>
    </submittedName>
</protein>
<accession>A0A3P6TKQ2</accession>